<evidence type="ECO:0000256" key="2">
    <source>
        <dbReference type="ARBA" id="ARBA00004872"/>
    </source>
</evidence>
<dbReference type="GO" id="GO:0003988">
    <property type="term" value="F:acetyl-CoA C-acyltransferase activity"/>
    <property type="evidence" value="ECO:0007669"/>
    <property type="project" value="UniProtKB-EC"/>
</dbReference>
<evidence type="ECO:0000256" key="9">
    <source>
        <dbReference type="PIRSR" id="PIRSR000429-1"/>
    </source>
</evidence>
<dbReference type="InterPro" id="IPR020615">
    <property type="entry name" value="Thiolase_acyl_enz_int_AS"/>
</dbReference>
<dbReference type="PROSITE" id="PS00099">
    <property type="entry name" value="THIOLASE_3"/>
    <property type="match status" value="1"/>
</dbReference>
<protein>
    <recommendedName>
        <fullName evidence="7">acetyl-CoA C-acyltransferase</fullName>
        <ecNumber evidence="7">2.3.1.16</ecNumber>
    </recommendedName>
</protein>
<comment type="catalytic activity">
    <reaction evidence="8">
        <text>an acyl-CoA + acetyl-CoA = a 3-oxoacyl-CoA + CoA</text>
        <dbReference type="Rhea" id="RHEA:21564"/>
        <dbReference type="ChEBI" id="CHEBI:57287"/>
        <dbReference type="ChEBI" id="CHEBI:57288"/>
        <dbReference type="ChEBI" id="CHEBI:58342"/>
        <dbReference type="ChEBI" id="CHEBI:90726"/>
        <dbReference type="EC" id="2.3.1.16"/>
    </reaction>
</comment>
<dbReference type="OrthoDB" id="5404651at2759"/>
<evidence type="ECO:0000256" key="6">
    <source>
        <dbReference type="ARBA" id="ARBA00023315"/>
    </source>
</evidence>
<evidence type="ECO:0000313" key="14">
    <source>
        <dbReference type="Proteomes" id="UP000236546"/>
    </source>
</evidence>
<dbReference type="InterPro" id="IPR020617">
    <property type="entry name" value="Thiolase_C"/>
</dbReference>
<comment type="caution">
    <text evidence="13">The sequence shown here is derived from an EMBL/GenBank/DDBJ whole genome shotgun (WGS) entry which is preliminary data.</text>
</comment>
<dbReference type="InterPro" id="IPR016039">
    <property type="entry name" value="Thiolase-like"/>
</dbReference>
<dbReference type="GO" id="GO:0006635">
    <property type="term" value="P:fatty acid beta-oxidation"/>
    <property type="evidence" value="ECO:0007669"/>
    <property type="project" value="TreeGrafter"/>
</dbReference>
<keyword evidence="6 10" id="KW-0012">Acyltransferase</keyword>
<accession>A0A2K0TFR4</accession>
<feature type="active site" description="Proton acceptor" evidence="9">
    <location>
        <position position="361"/>
    </location>
</feature>
<evidence type="ECO:0000256" key="8">
    <source>
        <dbReference type="ARBA" id="ARBA00047605"/>
    </source>
</evidence>
<evidence type="ECO:0000256" key="5">
    <source>
        <dbReference type="ARBA" id="ARBA00022958"/>
    </source>
</evidence>
<feature type="domain" description="Thiolase N-terminal" evidence="11">
    <location>
        <begin position="20"/>
        <end position="272"/>
    </location>
</feature>
<gene>
    <name evidence="13" type="ORF">TGAMA5MH_03971</name>
</gene>
<evidence type="ECO:0000259" key="11">
    <source>
        <dbReference type="Pfam" id="PF00108"/>
    </source>
</evidence>
<dbReference type="InterPro" id="IPR020610">
    <property type="entry name" value="Thiolase_AS"/>
</dbReference>
<dbReference type="AlphaFoldDB" id="A0A2K0TFR4"/>
<feature type="domain" description="Thiolase C-terminal" evidence="12">
    <location>
        <begin position="285"/>
        <end position="402"/>
    </location>
</feature>
<dbReference type="PANTHER" id="PTHR43853">
    <property type="entry name" value="3-KETOACYL-COA THIOLASE, PEROXISOMAL"/>
    <property type="match status" value="1"/>
</dbReference>
<reference evidence="13 14" key="1">
    <citation type="submission" date="2017-02" db="EMBL/GenBank/DDBJ databases">
        <title>Genomes of Trichoderma spp. with biocontrol activity.</title>
        <authorList>
            <person name="Gardiner D."/>
            <person name="Kazan K."/>
            <person name="Vos C."/>
            <person name="Harvey P."/>
        </authorList>
    </citation>
    <scope>NUCLEOTIDE SEQUENCE [LARGE SCALE GENOMIC DNA]</scope>
    <source>
        <strain evidence="13 14">A5MH</strain>
    </source>
</reference>
<dbReference type="Pfam" id="PF00108">
    <property type="entry name" value="Thiolase_N"/>
    <property type="match status" value="1"/>
</dbReference>
<name>A0A2K0TFR4_9HYPO</name>
<dbReference type="InterPro" id="IPR020616">
    <property type="entry name" value="Thiolase_N"/>
</dbReference>
<evidence type="ECO:0000256" key="7">
    <source>
        <dbReference type="ARBA" id="ARBA00024073"/>
    </source>
</evidence>
<dbReference type="InterPro" id="IPR050215">
    <property type="entry name" value="Thiolase-like_sf_Thiolase"/>
</dbReference>
<dbReference type="EMBL" id="MTYH01000035">
    <property type="protein sequence ID" value="PNP44365.1"/>
    <property type="molecule type" value="Genomic_DNA"/>
</dbReference>
<sequence length="405" mass="42403">MAHLRRGLKAMLEKSPDDIVFLSALRTPVTRSFKGKLASAHAEQLLATVLQATRTQLPSLDPSEVSDVAVGTVLSELGGQKAGRAALLHAGYLDSTALYTVNRACSSGLQAVTNIADAIASGRMDMGIGGGMESMTRNYGSKAIPTVVWEKLRESNVQAARDCLLPMGITSENIARRYGISRADQDAFALVSHTKAAKAQAEGRFKDEIVPVELLSDTGDVIAVIEDDGIRPNASLEQLAKLKPAFLPDGASTAGNSSQVSDGASLILMARRSTATRLGLNDHILGKWARSAVAGVAPDEMGVGPAVVIPKMLQSAGISASEVNVWEINEAFASQALYCIDKLGIDMDKVNPNGGAIALGHPLGATGARQLTTLLHHLKRTGQTVGVVSMCIGTGMGKSALILSE</sequence>
<evidence type="ECO:0000256" key="10">
    <source>
        <dbReference type="RuleBase" id="RU003557"/>
    </source>
</evidence>
<dbReference type="InterPro" id="IPR002155">
    <property type="entry name" value="Thiolase"/>
</dbReference>
<dbReference type="InterPro" id="IPR020613">
    <property type="entry name" value="Thiolase_CS"/>
</dbReference>
<dbReference type="Gene3D" id="3.40.47.10">
    <property type="match status" value="2"/>
</dbReference>
<dbReference type="GO" id="GO:0010124">
    <property type="term" value="P:phenylacetate catabolic process"/>
    <property type="evidence" value="ECO:0007669"/>
    <property type="project" value="TreeGrafter"/>
</dbReference>
<keyword evidence="4 10" id="KW-0808">Transferase</keyword>
<evidence type="ECO:0000256" key="1">
    <source>
        <dbReference type="ARBA" id="ARBA00001958"/>
    </source>
</evidence>
<dbReference type="EC" id="2.3.1.16" evidence="7"/>
<dbReference type="PIRSF" id="PIRSF000429">
    <property type="entry name" value="Ac-CoA_Ac_transf"/>
    <property type="match status" value="1"/>
</dbReference>
<evidence type="ECO:0000259" key="12">
    <source>
        <dbReference type="Pfam" id="PF02803"/>
    </source>
</evidence>
<evidence type="ECO:0000313" key="13">
    <source>
        <dbReference type="EMBL" id="PNP44365.1"/>
    </source>
</evidence>
<proteinExistence type="inferred from homology"/>
<comment type="pathway">
    <text evidence="2">Lipid metabolism; fatty acid metabolism.</text>
</comment>
<comment type="similarity">
    <text evidence="3 10">Belongs to the thiolase-like superfamily. Thiolase family.</text>
</comment>
<dbReference type="GO" id="GO:0005777">
    <property type="term" value="C:peroxisome"/>
    <property type="evidence" value="ECO:0007669"/>
    <property type="project" value="TreeGrafter"/>
</dbReference>
<dbReference type="PROSITE" id="PS00737">
    <property type="entry name" value="THIOLASE_2"/>
    <property type="match status" value="1"/>
</dbReference>
<feature type="active site" description="Acyl-thioester intermediate" evidence="9">
    <location>
        <position position="105"/>
    </location>
</feature>
<organism evidence="13 14">
    <name type="scientific">Trichoderma gamsii</name>
    <dbReference type="NCBI Taxonomy" id="398673"/>
    <lineage>
        <taxon>Eukaryota</taxon>
        <taxon>Fungi</taxon>
        <taxon>Dikarya</taxon>
        <taxon>Ascomycota</taxon>
        <taxon>Pezizomycotina</taxon>
        <taxon>Sordariomycetes</taxon>
        <taxon>Hypocreomycetidae</taxon>
        <taxon>Hypocreales</taxon>
        <taxon>Hypocreaceae</taxon>
        <taxon>Trichoderma</taxon>
    </lineage>
</organism>
<dbReference type="CDD" id="cd00751">
    <property type="entry name" value="thiolase"/>
    <property type="match status" value="1"/>
</dbReference>
<dbReference type="Pfam" id="PF02803">
    <property type="entry name" value="Thiolase_C"/>
    <property type="match status" value="1"/>
</dbReference>
<evidence type="ECO:0000256" key="4">
    <source>
        <dbReference type="ARBA" id="ARBA00022679"/>
    </source>
</evidence>
<dbReference type="NCBIfam" id="TIGR01930">
    <property type="entry name" value="AcCoA-C-Actrans"/>
    <property type="match status" value="1"/>
</dbReference>
<dbReference type="PROSITE" id="PS00098">
    <property type="entry name" value="THIOLASE_1"/>
    <property type="match status" value="1"/>
</dbReference>
<dbReference type="SUPFAM" id="SSF53901">
    <property type="entry name" value="Thiolase-like"/>
    <property type="match status" value="2"/>
</dbReference>
<dbReference type="PANTHER" id="PTHR43853:SF5">
    <property type="entry name" value="ACETYL-COA C-ACETYLTRANSFERASE"/>
    <property type="match status" value="1"/>
</dbReference>
<comment type="cofactor">
    <cofactor evidence="1">
        <name>K(+)</name>
        <dbReference type="ChEBI" id="CHEBI:29103"/>
    </cofactor>
</comment>
<feature type="active site" description="Proton acceptor" evidence="9">
    <location>
        <position position="391"/>
    </location>
</feature>
<keyword evidence="5" id="KW-0630">Potassium</keyword>
<dbReference type="Proteomes" id="UP000236546">
    <property type="component" value="Unassembled WGS sequence"/>
</dbReference>
<evidence type="ECO:0000256" key="3">
    <source>
        <dbReference type="ARBA" id="ARBA00010982"/>
    </source>
</evidence>